<organism evidence="1">
    <name type="scientific">Penaeus monodon majanivirus A</name>
    <dbReference type="NCBI Taxonomy" id="2984271"/>
    <lineage>
        <taxon>Viruses</taxon>
        <taxon>Viruses incertae sedis</taxon>
        <taxon>Naldaviricetes</taxon>
        <taxon>Nimaviridae</taxon>
    </lineage>
</organism>
<evidence type="ECO:0000313" key="1">
    <source>
        <dbReference type="EMBL" id="BDT61954.1"/>
    </source>
</evidence>
<proteinExistence type="predicted"/>
<protein>
    <submittedName>
        <fullName evidence="1">Uncharacterized protein</fullName>
    </submittedName>
</protein>
<name>A0A9C7C576_9VIRU</name>
<accession>A0A9C7C576</accession>
<sequence length="284" mass="33574">MNKQGEGISPSLIFKSNSGDIKRPIDLQYWLGIINARPSKIAKQSFPGDDKYWQNEENLKNFLVNEKTVDRVYHFVRSEFDLNEFRLLLRTYYDRRPLYVEAVFFIHLMDGRLIHTLSNLMTLTFNVQHFICSVVGIYKDRCAILKFIKDDELDARATWNTALPLQHLCYRAAAKLWENGRTTLCKIPPPRIWETIKATVAIRKIEEGYERRICMAEHLVYPVDRAAVRERGEHSTIAYSPREVYLNINYFREDDYDSEEENSDEYYNSLVKRRPPTNNTYRVL</sequence>
<reference evidence="1" key="1">
    <citation type="submission" date="2022-10" db="EMBL/GenBank/DDBJ databases">
        <title>Genome sequences of endogenous nimaviruses in decapod crustaceans.</title>
        <authorList>
            <person name="Kawato S."/>
            <person name="Nozaki R."/>
            <person name="Kondo H."/>
            <person name="Hirono I."/>
        </authorList>
    </citation>
    <scope>NUCLEOTIDE SEQUENCE</scope>
    <source>
        <strain evidence="1">Mikawa2016</strain>
    </source>
</reference>
<dbReference type="EMBL" id="LC738870">
    <property type="protein sequence ID" value="BDT61954.1"/>
    <property type="molecule type" value="Genomic_DNA"/>
</dbReference>